<accession>A0AAW0BSF9</accession>
<sequence length="341" mass="39389">MSTTSPLQETTHTFTFTYDRPLKCTATKFYHTATPEHDGITLLFVTGVGLDQGVWVPTIRELFRLARQPNSTLKINSAWLFERPNHGDPALMNAEELKNYTEIFLSWQYGAAIHALITSDKFTDAERSRLFAITFSGGSASFVQTLRWLYERDGRPITLKGLIFVESPYLDPSDQPSFEAVYPTIKKLTEYRRRNWASVEEAVKWFRSRIPWKEFHPDVWEVFAATSFCQDPQHPDRVIFKTPPEQEYLSFLTDGSSFESLPYLRTIWDKFPLHLILGGKRDFWPELQGAMKSNIERDRKHFKTVTVVDGVGHYIPAVKPYELANHVFNILSSEVKSNPKL</sequence>
<dbReference type="EMBL" id="JAYKXP010000080">
    <property type="protein sequence ID" value="KAK7029628.1"/>
    <property type="molecule type" value="Genomic_DNA"/>
</dbReference>
<organism evidence="1 2">
    <name type="scientific">Paramarasmius palmivorus</name>
    <dbReference type="NCBI Taxonomy" id="297713"/>
    <lineage>
        <taxon>Eukaryota</taxon>
        <taxon>Fungi</taxon>
        <taxon>Dikarya</taxon>
        <taxon>Basidiomycota</taxon>
        <taxon>Agaricomycotina</taxon>
        <taxon>Agaricomycetes</taxon>
        <taxon>Agaricomycetidae</taxon>
        <taxon>Agaricales</taxon>
        <taxon>Marasmiineae</taxon>
        <taxon>Marasmiaceae</taxon>
        <taxon>Paramarasmius</taxon>
    </lineage>
</organism>
<evidence type="ECO:0008006" key="3">
    <source>
        <dbReference type="Google" id="ProtNLM"/>
    </source>
</evidence>
<evidence type="ECO:0000313" key="2">
    <source>
        <dbReference type="Proteomes" id="UP001383192"/>
    </source>
</evidence>
<dbReference type="SUPFAM" id="SSF53474">
    <property type="entry name" value="alpha/beta-Hydrolases"/>
    <property type="match status" value="1"/>
</dbReference>
<comment type="caution">
    <text evidence="1">The sequence shown here is derived from an EMBL/GenBank/DDBJ whole genome shotgun (WGS) entry which is preliminary data.</text>
</comment>
<proteinExistence type="predicted"/>
<gene>
    <name evidence="1" type="ORF">VNI00_014326</name>
</gene>
<dbReference type="Gene3D" id="3.40.50.1820">
    <property type="entry name" value="alpha/beta hydrolase"/>
    <property type="match status" value="1"/>
</dbReference>
<keyword evidence="2" id="KW-1185">Reference proteome</keyword>
<protein>
    <recommendedName>
        <fullName evidence="3">AB hydrolase-1 domain-containing protein</fullName>
    </recommendedName>
</protein>
<dbReference type="InterPro" id="IPR029058">
    <property type="entry name" value="AB_hydrolase_fold"/>
</dbReference>
<dbReference type="AlphaFoldDB" id="A0AAW0BSF9"/>
<dbReference type="Proteomes" id="UP001383192">
    <property type="component" value="Unassembled WGS sequence"/>
</dbReference>
<reference evidence="1 2" key="1">
    <citation type="submission" date="2024-01" db="EMBL/GenBank/DDBJ databases">
        <title>A draft genome for a cacao thread blight-causing isolate of Paramarasmius palmivorus.</title>
        <authorList>
            <person name="Baruah I.K."/>
            <person name="Bukari Y."/>
            <person name="Amoako-Attah I."/>
            <person name="Meinhardt L.W."/>
            <person name="Bailey B.A."/>
            <person name="Cohen S.P."/>
        </authorList>
    </citation>
    <scope>NUCLEOTIDE SEQUENCE [LARGE SCALE GENOMIC DNA]</scope>
    <source>
        <strain evidence="1 2">GH-12</strain>
    </source>
</reference>
<name>A0AAW0BSF9_9AGAR</name>
<evidence type="ECO:0000313" key="1">
    <source>
        <dbReference type="EMBL" id="KAK7029628.1"/>
    </source>
</evidence>